<feature type="domain" description="Transferrin receptor-like dimerisation" evidence="10">
    <location>
        <begin position="143"/>
        <end position="258"/>
    </location>
</feature>
<evidence type="ECO:0000256" key="1">
    <source>
        <dbReference type="ARBA" id="ARBA00001947"/>
    </source>
</evidence>
<keyword evidence="9" id="KW-0175">Coiled coil</keyword>
<comment type="caution">
    <text evidence="11">The sequence shown here is derived from an EMBL/GenBank/DDBJ whole genome shotgun (WGS) entry which is preliminary data.</text>
</comment>
<evidence type="ECO:0000256" key="9">
    <source>
        <dbReference type="SAM" id="Coils"/>
    </source>
</evidence>
<sequence>MLVKDPNAHDKDTSLYDRWLSKFPSASGKPHFGGLGSGSDYTPFSNFIGVPSIDMHYSFNSMNVSFYTVYHTVHDTFYWQKTFNDPHFTTHLSMSQIGARIVLEAADTPILPYNLTDYKEALKGNLESLQKDYKSLLLKGNVTLDHLSREVTKFSSNADAFEQRKAMASDIQDFAKLRMLNDQMMSMERAFIWPFGLPGRKSYRHVLFAPQMHNAYGSASFPGITDALFDIDKTNNWKLVKEQVSIVITCVREAGKILAAVDK</sequence>
<evidence type="ECO:0000313" key="11">
    <source>
        <dbReference type="EMBL" id="KAJ7370495.1"/>
    </source>
</evidence>
<dbReference type="GO" id="GO:0008237">
    <property type="term" value="F:metallopeptidase activity"/>
    <property type="evidence" value="ECO:0007669"/>
    <property type="project" value="UniProtKB-KW"/>
</dbReference>
<keyword evidence="8" id="KW-0325">Glycoprotein</keyword>
<dbReference type="PANTHER" id="PTHR10404">
    <property type="entry name" value="N-ACETYLATED-ALPHA-LINKED ACIDIC DIPEPTIDASE"/>
    <property type="match status" value="1"/>
</dbReference>
<evidence type="ECO:0000256" key="3">
    <source>
        <dbReference type="ARBA" id="ARBA00022670"/>
    </source>
</evidence>
<evidence type="ECO:0000256" key="6">
    <source>
        <dbReference type="ARBA" id="ARBA00022833"/>
    </source>
</evidence>
<protein>
    <recommendedName>
        <fullName evidence="10">Transferrin receptor-like dimerisation domain-containing protein</fullName>
    </recommendedName>
</protein>
<organism evidence="11 12">
    <name type="scientific">Desmophyllum pertusum</name>
    <dbReference type="NCBI Taxonomy" id="174260"/>
    <lineage>
        <taxon>Eukaryota</taxon>
        <taxon>Metazoa</taxon>
        <taxon>Cnidaria</taxon>
        <taxon>Anthozoa</taxon>
        <taxon>Hexacorallia</taxon>
        <taxon>Scleractinia</taxon>
        <taxon>Caryophylliina</taxon>
        <taxon>Caryophylliidae</taxon>
        <taxon>Desmophyllum</taxon>
    </lineage>
</organism>
<evidence type="ECO:0000256" key="8">
    <source>
        <dbReference type="ARBA" id="ARBA00023180"/>
    </source>
</evidence>
<accession>A0A9W9YW64</accession>
<keyword evidence="12" id="KW-1185">Reference proteome</keyword>
<keyword evidence="6" id="KW-0862">Zinc</keyword>
<dbReference type="FunFam" id="1.20.930.40:FF:000001">
    <property type="entry name" value="N-acetylated-alpha-linked acidic dipeptidase 2"/>
    <property type="match status" value="1"/>
</dbReference>
<evidence type="ECO:0000259" key="10">
    <source>
        <dbReference type="Pfam" id="PF04253"/>
    </source>
</evidence>
<keyword evidence="4" id="KW-0479">Metal-binding</keyword>
<proteinExistence type="inferred from homology"/>
<evidence type="ECO:0000256" key="5">
    <source>
        <dbReference type="ARBA" id="ARBA00022801"/>
    </source>
</evidence>
<evidence type="ECO:0000256" key="7">
    <source>
        <dbReference type="ARBA" id="ARBA00023049"/>
    </source>
</evidence>
<dbReference type="SUPFAM" id="SSF53187">
    <property type="entry name" value="Zn-dependent exopeptidases"/>
    <property type="match status" value="1"/>
</dbReference>
<dbReference type="PANTHER" id="PTHR10404:SF78">
    <property type="entry name" value="N-ACETYLATED ALPHA-LINKED ACIDIC DIPEPTIDASE 2"/>
    <property type="match status" value="1"/>
</dbReference>
<dbReference type="Pfam" id="PF04253">
    <property type="entry name" value="TFR_dimer"/>
    <property type="match status" value="1"/>
</dbReference>
<dbReference type="InterPro" id="IPR036757">
    <property type="entry name" value="TFR-like_dimer_dom_sf"/>
</dbReference>
<gene>
    <name evidence="11" type="ORF">OS493_032061</name>
</gene>
<comment type="cofactor">
    <cofactor evidence="1">
        <name>Zn(2+)</name>
        <dbReference type="ChEBI" id="CHEBI:29105"/>
    </cofactor>
</comment>
<keyword evidence="5" id="KW-0378">Hydrolase</keyword>
<dbReference type="Gene3D" id="1.20.930.40">
    <property type="entry name" value="Transferrin receptor-like, dimerisation domain"/>
    <property type="match status" value="1"/>
</dbReference>
<dbReference type="GO" id="GO:0004180">
    <property type="term" value="F:carboxypeptidase activity"/>
    <property type="evidence" value="ECO:0007669"/>
    <property type="project" value="TreeGrafter"/>
</dbReference>
<comment type="similarity">
    <text evidence="2">Belongs to the peptidase M28 family. M28B subfamily.</text>
</comment>
<dbReference type="GO" id="GO:0006508">
    <property type="term" value="P:proteolysis"/>
    <property type="evidence" value="ECO:0007669"/>
    <property type="project" value="UniProtKB-KW"/>
</dbReference>
<dbReference type="SUPFAM" id="SSF47672">
    <property type="entry name" value="Transferrin receptor-like dimerisation domain"/>
    <property type="match status" value="1"/>
</dbReference>
<reference evidence="11" key="1">
    <citation type="submission" date="2023-01" db="EMBL/GenBank/DDBJ databases">
        <title>Genome assembly of the deep-sea coral Lophelia pertusa.</title>
        <authorList>
            <person name="Herrera S."/>
            <person name="Cordes E."/>
        </authorList>
    </citation>
    <scope>NUCLEOTIDE SEQUENCE</scope>
    <source>
        <strain evidence="11">USNM1676648</strain>
        <tissue evidence="11">Polyp</tissue>
    </source>
</reference>
<evidence type="ECO:0000313" key="12">
    <source>
        <dbReference type="Proteomes" id="UP001163046"/>
    </source>
</evidence>
<dbReference type="Gene3D" id="3.40.630.10">
    <property type="entry name" value="Zn peptidases"/>
    <property type="match status" value="1"/>
</dbReference>
<dbReference type="EMBL" id="MU826864">
    <property type="protein sequence ID" value="KAJ7370495.1"/>
    <property type="molecule type" value="Genomic_DNA"/>
</dbReference>
<keyword evidence="7" id="KW-0482">Metalloprotease</keyword>
<name>A0A9W9YW64_9CNID</name>
<dbReference type="Proteomes" id="UP001163046">
    <property type="component" value="Unassembled WGS sequence"/>
</dbReference>
<dbReference type="InterPro" id="IPR039373">
    <property type="entry name" value="Peptidase_M28B"/>
</dbReference>
<dbReference type="InterPro" id="IPR007365">
    <property type="entry name" value="TFR-like_dimer_dom"/>
</dbReference>
<keyword evidence="3" id="KW-0645">Protease</keyword>
<dbReference type="GO" id="GO:0046872">
    <property type="term" value="F:metal ion binding"/>
    <property type="evidence" value="ECO:0007669"/>
    <property type="project" value="UniProtKB-KW"/>
</dbReference>
<dbReference type="AlphaFoldDB" id="A0A9W9YW64"/>
<dbReference type="OrthoDB" id="5841748at2759"/>
<evidence type="ECO:0000256" key="4">
    <source>
        <dbReference type="ARBA" id="ARBA00022723"/>
    </source>
</evidence>
<feature type="coiled-coil region" evidence="9">
    <location>
        <begin position="119"/>
        <end position="164"/>
    </location>
</feature>
<evidence type="ECO:0000256" key="2">
    <source>
        <dbReference type="ARBA" id="ARBA00005634"/>
    </source>
</evidence>